<evidence type="ECO:0000313" key="4">
    <source>
        <dbReference type="EMBL" id="NOT32802.1"/>
    </source>
</evidence>
<dbReference type="PANTHER" id="PTHR30203:SF24">
    <property type="entry name" value="BLR4935 PROTEIN"/>
    <property type="match status" value="1"/>
</dbReference>
<accession>A0A849SBR1</accession>
<name>A0A849SBR1_UNCEI</name>
<sequence>MKRSAFLFTLCLLAIARPHPARAADGAPAGVVVPVVLSLSDALQLALTSNPRLQALGWEVRIAEGRALQAGARPNPVISAELENAGGTEPGLSNSETTLSIGQLLELGGKRSARLGVARADQSVLALDVRGERFALMGEVTRRYIESLAVDQSLALTEEEVRSAEEASSTTAQRVTAGAAHPVERRRADVELTNLKLDRTILQSDALLARSRLSLLWGEPQPRFERLSGTLGSLPALPNLDSLSLRAESSPVLARWRAEQAARQMRLELERSRRIPDLTAQAGIRQLSESDGHTFVAGISLPVPLFDRNRGAIEQASAALSQAPSAEAQARLDVRQSLAEGHASLRRSAVKLETLRRDVLPEAQRAYEEMRVGFERGRFAYLDLLDARRTWLRAKREELQTLLVAHLAVADLERLLGGPLDANSNPERGLDR</sequence>
<protein>
    <submittedName>
        <fullName evidence="4">TolC family protein</fullName>
    </submittedName>
</protein>
<evidence type="ECO:0000256" key="1">
    <source>
        <dbReference type="ARBA" id="ARBA00007613"/>
    </source>
</evidence>
<dbReference type="InterPro" id="IPR003423">
    <property type="entry name" value="OMP_efflux"/>
</dbReference>
<dbReference type="EMBL" id="JABFRW010000014">
    <property type="protein sequence ID" value="NOT32802.1"/>
    <property type="molecule type" value="Genomic_DNA"/>
</dbReference>
<comment type="similarity">
    <text evidence="1">Belongs to the outer membrane factor (OMF) (TC 1.B.17) family.</text>
</comment>
<evidence type="ECO:0000256" key="3">
    <source>
        <dbReference type="SAM" id="SignalP"/>
    </source>
</evidence>
<gene>
    <name evidence="4" type="ORF">HOP12_01395</name>
</gene>
<dbReference type="Proteomes" id="UP000580839">
    <property type="component" value="Unassembled WGS sequence"/>
</dbReference>
<dbReference type="AlphaFoldDB" id="A0A849SBR1"/>
<proteinExistence type="inferred from homology"/>
<dbReference type="Gene3D" id="1.20.1600.10">
    <property type="entry name" value="Outer membrane efflux proteins (OEP)"/>
    <property type="match status" value="1"/>
</dbReference>
<dbReference type="PANTHER" id="PTHR30203">
    <property type="entry name" value="OUTER MEMBRANE CATION EFFLUX PROTEIN"/>
    <property type="match status" value="1"/>
</dbReference>
<dbReference type="GO" id="GO:0015562">
    <property type="term" value="F:efflux transmembrane transporter activity"/>
    <property type="evidence" value="ECO:0007669"/>
    <property type="project" value="InterPro"/>
</dbReference>
<feature type="region of interest" description="Disordered" evidence="2">
    <location>
        <begin position="163"/>
        <end position="182"/>
    </location>
</feature>
<dbReference type="InterPro" id="IPR010131">
    <property type="entry name" value="MdtP/NodT-like"/>
</dbReference>
<feature type="chain" id="PRO_5032460500" evidence="3">
    <location>
        <begin position="24"/>
        <end position="432"/>
    </location>
</feature>
<dbReference type="SUPFAM" id="SSF56954">
    <property type="entry name" value="Outer membrane efflux proteins (OEP)"/>
    <property type="match status" value="1"/>
</dbReference>
<organism evidence="4 5">
    <name type="scientific">Eiseniibacteriota bacterium</name>
    <dbReference type="NCBI Taxonomy" id="2212470"/>
    <lineage>
        <taxon>Bacteria</taxon>
        <taxon>Candidatus Eiseniibacteriota</taxon>
    </lineage>
</organism>
<comment type="caution">
    <text evidence="4">The sequence shown here is derived from an EMBL/GenBank/DDBJ whole genome shotgun (WGS) entry which is preliminary data.</text>
</comment>
<feature type="signal peptide" evidence="3">
    <location>
        <begin position="1"/>
        <end position="23"/>
    </location>
</feature>
<reference evidence="4 5" key="1">
    <citation type="submission" date="2020-04" db="EMBL/GenBank/DDBJ databases">
        <title>Metagenomic profiling of ammonia- and methane-oxidizing microorganisms in a Dutch drinking water treatment plant.</title>
        <authorList>
            <person name="Poghosyan L."/>
            <person name="Leucker S."/>
        </authorList>
    </citation>
    <scope>NUCLEOTIDE SEQUENCE [LARGE SCALE GENOMIC DNA]</scope>
    <source>
        <strain evidence="4">S-RSF-IL-03</strain>
    </source>
</reference>
<dbReference type="Pfam" id="PF02321">
    <property type="entry name" value="OEP"/>
    <property type="match status" value="2"/>
</dbReference>
<evidence type="ECO:0000256" key="2">
    <source>
        <dbReference type="SAM" id="MobiDB-lite"/>
    </source>
</evidence>
<keyword evidence="3" id="KW-0732">Signal</keyword>
<evidence type="ECO:0000313" key="5">
    <source>
        <dbReference type="Proteomes" id="UP000580839"/>
    </source>
</evidence>